<dbReference type="AlphaFoldDB" id="A0A1F7WAE8"/>
<reference evidence="1 2" key="1">
    <citation type="journal article" date="2016" name="Nat. Commun.">
        <title>Thousands of microbial genomes shed light on interconnected biogeochemical processes in an aquifer system.</title>
        <authorList>
            <person name="Anantharaman K."/>
            <person name="Brown C.T."/>
            <person name="Hug L.A."/>
            <person name="Sharon I."/>
            <person name="Castelle C.J."/>
            <person name="Probst A.J."/>
            <person name="Thomas B.C."/>
            <person name="Singh A."/>
            <person name="Wilkins M.J."/>
            <person name="Karaoz U."/>
            <person name="Brodie E.L."/>
            <person name="Williams K.H."/>
            <person name="Hubbard S.S."/>
            <person name="Banfield J.F."/>
        </authorList>
    </citation>
    <scope>NUCLEOTIDE SEQUENCE [LARGE SCALE GENOMIC DNA]</scope>
</reference>
<sequence length="127" mass="14179">MRGRNDCDVARCLGDELSDDRVPEDTRSFLIIDHAVRVVEEPLVLGTLTRTEEGAARVAGVARLELKRPLASLVKNKAETVASELERGRVGEGRNHLPKLGRVKAVIHRPARINDLLRIHLRLHEKA</sequence>
<organism evidence="1 2">
    <name type="scientific">Candidatus Uhrbacteria bacterium RIFOXYB2_FULL_45_11</name>
    <dbReference type="NCBI Taxonomy" id="1802421"/>
    <lineage>
        <taxon>Bacteria</taxon>
        <taxon>Candidatus Uhriibacteriota</taxon>
    </lineage>
</organism>
<protein>
    <submittedName>
        <fullName evidence="1">Uncharacterized protein</fullName>
    </submittedName>
</protein>
<evidence type="ECO:0000313" key="2">
    <source>
        <dbReference type="Proteomes" id="UP000177331"/>
    </source>
</evidence>
<comment type="caution">
    <text evidence="1">The sequence shown here is derived from an EMBL/GenBank/DDBJ whole genome shotgun (WGS) entry which is preliminary data.</text>
</comment>
<gene>
    <name evidence="1" type="ORF">A2318_02575</name>
</gene>
<evidence type="ECO:0000313" key="1">
    <source>
        <dbReference type="EMBL" id="OGL99762.1"/>
    </source>
</evidence>
<proteinExistence type="predicted"/>
<dbReference type="EMBL" id="MGFD01000003">
    <property type="protein sequence ID" value="OGL99762.1"/>
    <property type="molecule type" value="Genomic_DNA"/>
</dbReference>
<accession>A0A1F7WAE8</accession>
<name>A0A1F7WAE8_9BACT</name>
<dbReference type="Proteomes" id="UP000177331">
    <property type="component" value="Unassembled WGS sequence"/>
</dbReference>